<evidence type="ECO:0000256" key="5">
    <source>
        <dbReference type="RuleBase" id="RU003684"/>
    </source>
</evidence>
<feature type="binding site" evidence="4">
    <location>
        <position position="219"/>
    </location>
    <ligand>
        <name>Mn(2+)</name>
        <dbReference type="ChEBI" id="CHEBI:29035"/>
        <label>1</label>
    </ligand>
</feature>
<dbReference type="InterPro" id="IPR006035">
    <property type="entry name" value="Ureohydrolase"/>
</dbReference>
<dbReference type="PANTHER" id="PTHR11358">
    <property type="entry name" value="ARGINASE/AGMATINASE"/>
    <property type="match status" value="1"/>
</dbReference>
<feature type="binding site" evidence="4">
    <location>
        <position position="221"/>
    </location>
    <ligand>
        <name>Mn(2+)</name>
        <dbReference type="ChEBI" id="CHEBI:29035"/>
        <label>1</label>
    </ligand>
</feature>
<dbReference type="PRINTS" id="PR00116">
    <property type="entry name" value="ARGINASE"/>
</dbReference>
<dbReference type="Proteomes" id="UP000466694">
    <property type="component" value="Unassembled WGS sequence"/>
</dbReference>
<dbReference type="Pfam" id="PF00491">
    <property type="entry name" value="Arginase"/>
    <property type="match status" value="1"/>
</dbReference>
<evidence type="ECO:0000313" key="7">
    <source>
        <dbReference type="Proteomes" id="UP000466694"/>
    </source>
</evidence>
<protein>
    <submittedName>
        <fullName evidence="6">Arginase</fullName>
    </submittedName>
</protein>
<dbReference type="EMBL" id="WISZ01000009">
    <property type="protein sequence ID" value="MQX06820.1"/>
    <property type="molecule type" value="Genomic_DNA"/>
</dbReference>
<proteinExistence type="inferred from homology"/>
<keyword evidence="3 5" id="KW-0378">Hydrolase</keyword>
<sequence length="298" mass="32115">MRDCWVTAQSAPHDSPAFGFVSVPFDFAVSHRPGCRFGPEKILSALNTLSAYCVDKRVSLDKTSFVECGSVDALHSLEQSYSNIRAAIAALPRRLLPIVLGGDHSITDPAIRGVRDRLSGAPMGLIVFDAHFDSREPIPGKEHSGHWMRTLSDVIDYRKVVQMGINAAIYSEAYMREAEAAGVLVMTPYDIRRVGWTVALRTAIEHGTADGAGVYISVDIDGIDQAYAPGTSVPNCGGLLAHEVLDAVFEIAVNAPTLALDITEVSPPLDRDDMTSRLAAQIIMNFMAGVVRQTSSGT</sequence>
<evidence type="ECO:0000313" key="6">
    <source>
        <dbReference type="EMBL" id="MQX06820.1"/>
    </source>
</evidence>
<feature type="binding site" evidence="4">
    <location>
        <position position="133"/>
    </location>
    <ligand>
        <name>Mn(2+)</name>
        <dbReference type="ChEBI" id="CHEBI:29035"/>
        <label>1</label>
    </ligand>
</feature>
<dbReference type="PROSITE" id="PS51409">
    <property type="entry name" value="ARGINASE_2"/>
    <property type="match status" value="1"/>
</dbReference>
<dbReference type="GO" id="GO:0008783">
    <property type="term" value="F:agmatinase activity"/>
    <property type="evidence" value="ECO:0007669"/>
    <property type="project" value="TreeGrafter"/>
</dbReference>
<accession>A0A844A5K6</accession>
<evidence type="ECO:0000256" key="1">
    <source>
        <dbReference type="ARBA" id="ARBA00009227"/>
    </source>
</evidence>
<keyword evidence="4" id="KW-0464">Manganese</keyword>
<comment type="similarity">
    <text evidence="1">Belongs to the arginase family. Agmatinase subfamily.</text>
</comment>
<name>A0A844A5K6_RHIFR</name>
<feature type="binding site" evidence="4">
    <location>
        <position position="131"/>
    </location>
    <ligand>
        <name>Mn(2+)</name>
        <dbReference type="ChEBI" id="CHEBI:29035"/>
        <label>1</label>
    </ligand>
</feature>
<gene>
    <name evidence="6" type="ORF">GHK48_00315</name>
</gene>
<dbReference type="PIRSF" id="PIRSF036979">
    <property type="entry name" value="Arginase"/>
    <property type="match status" value="1"/>
</dbReference>
<dbReference type="GO" id="GO:0046872">
    <property type="term" value="F:metal ion binding"/>
    <property type="evidence" value="ECO:0007669"/>
    <property type="project" value="UniProtKB-KW"/>
</dbReference>
<dbReference type="PROSITE" id="PS01053">
    <property type="entry name" value="ARGINASE_1"/>
    <property type="match status" value="1"/>
</dbReference>
<evidence type="ECO:0000256" key="4">
    <source>
        <dbReference type="PIRSR" id="PIRSR036979-1"/>
    </source>
</evidence>
<evidence type="ECO:0000256" key="2">
    <source>
        <dbReference type="ARBA" id="ARBA00022723"/>
    </source>
</evidence>
<dbReference type="PANTHER" id="PTHR11358:SF26">
    <property type="entry name" value="GUANIDINO ACID HYDROLASE, MITOCHONDRIAL"/>
    <property type="match status" value="1"/>
</dbReference>
<dbReference type="GO" id="GO:0033389">
    <property type="term" value="P:putrescine biosynthetic process from arginine, via agmatine"/>
    <property type="evidence" value="ECO:0007669"/>
    <property type="project" value="TreeGrafter"/>
</dbReference>
<reference evidence="6 7" key="1">
    <citation type="journal article" date="2013" name="Genome Biol.">
        <title>Comparative genomics of the core and accessory genomes of 48 Sinorhizobium strains comprising five genospecies.</title>
        <authorList>
            <person name="Sugawara M."/>
            <person name="Epstein B."/>
            <person name="Badgley B.D."/>
            <person name="Unno T."/>
            <person name="Xu L."/>
            <person name="Reese J."/>
            <person name="Gyaneshwar P."/>
            <person name="Denny R."/>
            <person name="Mudge J."/>
            <person name="Bharti A.K."/>
            <person name="Farmer A.D."/>
            <person name="May G.D."/>
            <person name="Woodward J.E."/>
            <person name="Medigue C."/>
            <person name="Vallenet D."/>
            <person name="Lajus A."/>
            <person name="Rouy Z."/>
            <person name="Martinez-Vaz B."/>
            <person name="Tiffin P."/>
            <person name="Young N.D."/>
            <person name="Sadowsky M.J."/>
        </authorList>
    </citation>
    <scope>NUCLEOTIDE SEQUENCE [LARGE SCALE GENOMIC DNA]</scope>
    <source>
        <strain evidence="6 7">USDA205</strain>
    </source>
</reference>
<dbReference type="SUPFAM" id="SSF52768">
    <property type="entry name" value="Arginase/deacetylase"/>
    <property type="match status" value="1"/>
</dbReference>
<organism evidence="6 7">
    <name type="scientific">Rhizobium fredii</name>
    <name type="common">Sinorhizobium fredii</name>
    <dbReference type="NCBI Taxonomy" id="380"/>
    <lineage>
        <taxon>Bacteria</taxon>
        <taxon>Pseudomonadati</taxon>
        <taxon>Pseudomonadota</taxon>
        <taxon>Alphaproteobacteria</taxon>
        <taxon>Hyphomicrobiales</taxon>
        <taxon>Rhizobiaceae</taxon>
        <taxon>Sinorhizobium/Ensifer group</taxon>
        <taxon>Sinorhizobium</taxon>
    </lineage>
</organism>
<comment type="caution">
    <text evidence="6">The sequence shown here is derived from an EMBL/GenBank/DDBJ whole genome shotgun (WGS) entry which is preliminary data.</text>
</comment>
<dbReference type="Gene3D" id="3.40.800.10">
    <property type="entry name" value="Ureohydrolase domain"/>
    <property type="match status" value="1"/>
</dbReference>
<dbReference type="InterPro" id="IPR023696">
    <property type="entry name" value="Ureohydrolase_dom_sf"/>
</dbReference>
<feature type="binding site" evidence="4">
    <location>
        <position position="129"/>
    </location>
    <ligand>
        <name>Mn(2+)</name>
        <dbReference type="ChEBI" id="CHEBI:29035"/>
        <label>1</label>
    </ligand>
</feature>
<feature type="binding site" evidence="4">
    <location>
        <position position="104"/>
    </location>
    <ligand>
        <name>Mn(2+)</name>
        <dbReference type="ChEBI" id="CHEBI:29035"/>
        <label>1</label>
    </ligand>
</feature>
<evidence type="ECO:0000256" key="3">
    <source>
        <dbReference type="ARBA" id="ARBA00022801"/>
    </source>
</evidence>
<comment type="cofactor">
    <cofactor evidence="4">
        <name>Mn(2+)</name>
        <dbReference type="ChEBI" id="CHEBI:29035"/>
    </cofactor>
    <text evidence="4">Binds 2 manganese ions per subunit.</text>
</comment>
<dbReference type="InterPro" id="IPR020855">
    <property type="entry name" value="Ureohydrolase_Mn_BS"/>
</dbReference>
<keyword evidence="2 4" id="KW-0479">Metal-binding</keyword>
<dbReference type="CDD" id="cd09990">
    <property type="entry name" value="Agmatinase-like"/>
    <property type="match status" value="1"/>
</dbReference>
<dbReference type="AlphaFoldDB" id="A0A844A5K6"/>